<dbReference type="GO" id="GO:0032259">
    <property type="term" value="P:methylation"/>
    <property type="evidence" value="ECO:0007669"/>
    <property type="project" value="UniProtKB-KW"/>
</dbReference>
<feature type="domain" description="Methyltransferase" evidence="1">
    <location>
        <begin position="38"/>
        <end position="127"/>
    </location>
</feature>
<keyword evidence="2" id="KW-0830">Ubiquinone</keyword>
<dbReference type="RefSeq" id="WP_188527183.1">
    <property type="nucleotide sequence ID" value="NZ_BMGI01000002.1"/>
</dbReference>
<name>A0ABQ1QM99_9RHOB</name>
<protein>
    <submittedName>
        <fullName evidence="2">Ubiquinone/menaquinone biosynthesis methyltransferase</fullName>
    </submittedName>
</protein>
<accession>A0ABQ1QM99</accession>
<dbReference type="Pfam" id="PF13649">
    <property type="entry name" value="Methyltransf_25"/>
    <property type="match status" value="1"/>
</dbReference>
<reference evidence="3" key="1">
    <citation type="journal article" date="2019" name="Int. J. Syst. Evol. Microbiol.">
        <title>The Global Catalogue of Microorganisms (GCM) 10K type strain sequencing project: providing services to taxonomists for standard genome sequencing and annotation.</title>
        <authorList>
            <consortium name="The Broad Institute Genomics Platform"/>
            <consortium name="The Broad Institute Genome Sequencing Center for Infectious Disease"/>
            <person name="Wu L."/>
            <person name="Ma J."/>
        </authorList>
    </citation>
    <scope>NUCLEOTIDE SEQUENCE [LARGE SCALE GENOMIC DNA]</scope>
    <source>
        <strain evidence="3">CGMCC 1.12922</strain>
    </source>
</reference>
<keyword evidence="2" id="KW-0808">Transferase</keyword>
<dbReference type="PANTHER" id="PTHR42912">
    <property type="entry name" value="METHYLTRANSFERASE"/>
    <property type="match status" value="1"/>
</dbReference>
<dbReference type="Gene3D" id="3.40.50.150">
    <property type="entry name" value="Vaccinia Virus protein VP39"/>
    <property type="match status" value="1"/>
</dbReference>
<dbReference type="InterPro" id="IPR041698">
    <property type="entry name" value="Methyltransf_25"/>
</dbReference>
<keyword evidence="3" id="KW-1185">Reference proteome</keyword>
<dbReference type="PANTHER" id="PTHR42912:SF93">
    <property type="entry name" value="N6-ADENOSINE-METHYLTRANSFERASE TMT1A"/>
    <property type="match status" value="1"/>
</dbReference>
<keyword evidence="2" id="KW-0489">Methyltransferase</keyword>
<dbReference type="GO" id="GO:0008168">
    <property type="term" value="F:methyltransferase activity"/>
    <property type="evidence" value="ECO:0007669"/>
    <property type="project" value="UniProtKB-KW"/>
</dbReference>
<organism evidence="2 3">
    <name type="scientific">Sinisalibacter lacisalsi</name>
    <dbReference type="NCBI Taxonomy" id="1526570"/>
    <lineage>
        <taxon>Bacteria</taxon>
        <taxon>Pseudomonadati</taxon>
        <taxon>Pseudomonadota</taxon>
        <taxon>Alphaproteobacteria</taxon>
        <taxon>Rhodobacterales</taxon>
        <taxon>Roseobacteraceae</taxon>
        <taxon>Sinisalibacter</taxon>
    </lineage>
</organism>
<sequence>MSDPFFTLHAEMPREGPGDRESLDWAMGVANLPRDAAILDAGCGPGADIEGLLAHAPRGHVTAVDLHPGFIAQVKARWGDDPRVTAEVADMRAPEGPFDLVWSAGALYFLGITQALEHFRTRLAPGGVVAFSELVWLSEVRPRAAVAALSQEYLPMGNIATLEARIAAADYDLCGLRVLTDAAWEAYYTPLDARIARLRPGADAALAEVLDAAEAEAALWRAHRDAFGYALAVVRPR</sequence>
<gene>
    <name evidence="2" type="ORF">GCM10011358_16800</name>
</gene>
<evidence type="ECO:0000313" key="2">
    <source>
        <dbReference type="EMBL" id="GGD33360.1"/>
    </source>
</evidence>
<dbReference type="InterPro" id="IPR050508">
    <property type="entry name" value="Methyltransf_Superfamily"/>
</dbReference>
<comment type="caution">
    <text evidence="2">The sequence shown here is derived from an EMBL/GenBank/DDBJ whole genome shotgun (WGS) entry which is preliminary data.</text>
</comment>
<dbReference type="Proteomes" id="UP000617355">
    <property type="component" value="Unassembled WGS sequence"/>
</dbReference>
<dbReference type="SUPFAM" id="SSF53335">
    <property type="entry name" value="S-adenosyl-L-methionine-dependent methyltransferases"/>
    <property type="match status" value="1"/>
</dbReference>
<evidence type="ECO:0000259" key="1">
    <source>
        <dbReference type="Pfam" id="PF13649"/>
    </source>
</evidence>
<dbReference type="InterPro" id="IPR029063">
    <property type="entry name" value="SAM-dependent_MTases_sf"/>
</dbReference>
<evidence type="ECO:0000313" key="3">
    <source>
        <dbReference type="Proteomes" id="UP000617355"/>
    </source>
</evidence>
<dbReference type="CDD" id="cd02440">
    <property type="entry name" value="AdoMet_MTases"/>
    <property type="match status" value="1"/>
</dbReference>
<dbReference type="EMBL" id="BMGI01000002">
    <property type="protein sequence ID" value="GGD33360.1"/>
    <property type="molecule type" value="Genomic_DNA"/>
</dbReference>
<proteinExistence type="predicted"/>